<dbReference type="KEGG" id="pspc:Strain318_002681"/>
<dbReference type="InterPro" id="IPR036278">
    <property type="entry name" value="Sialidase_sf"/>
</dbReference>
<keyword evidence="4" id="KW-1185">Reference proteome</keyword>
<name>A0AA49Q5L5_9BACT</name>
<sequence length="413" mass="44468">MRASLPLALLLAASVACAGDDAPHSYALTETPLPVGADATEPNFYTATDGRVVMSWIERVDSSTHALRIAIRSTDGSWGEPRDVTRRSDFWLNWADFPSVAMLADGRLLAHWPQRNGSGRYAYEVRMAESRDEGRTWSESVTPHQPGIEAEHGFVSILPFDSGALVVFLDGGNNITSAPAHAHGDAEHSTPMTLAANRWGNAPLSPATKTVVDARVCDCCQTSAALSASGPVVVYRDRSDTKPEIRDIVISRLVNGAWTPAVPVHADNWEVDFCPVNGPMVQAYGDTVVVAWFTAARDTAKVQVAFSYDAGATFGAPVRVDEGNPAGRVGLQLFDGAAYVSWLERGAGDSAFVKLRRVERDGRADTSIVVSPSSGARSSGFPRMARLRDGLLFAWTVPGRPSVIRGATYRRVE</sequence>
<reference evidence="2" key="1">
    <citation type="submission" date="2023-07" db="EMBL/GenBank/DDBJ databases">
        <authorList>
            <person name="Haufschild T."/>
            <person name="Kallscheuer N."/>
            <person name="Hammer J."/>
            <person name="Kohn T."/>
            <person name="Kabuu M."/>
            <person name="Jogler M."/>
            <person name="Wohfarth N."/>
            <person name="Heuer A."/>
            <person name="Rohde M."/>
            <person name="van Teeseling M.C.F."/>
            <person name="Jogler C."/>
        </authorList>
    </citation>
    <scope>NUCLEOTIDE SEQUENCE</scope>
    <source>
        <strain evidence="2">Strain 138</strain>
        <strain evidence="3">Strain 318</strain>
    </source>
</reference>
<organism evidence="2">
    <name type="scientific">Pseudogemmatithrix spongiicola</name>
    <dbReference type="NCBI Taxonomy" id="3062599"/>
    <lineage>
        <taxon>Bacteria</taxon>
        <taxon>Pseudomonadati</taxon>
        <taxon>Gemmatimonadota</taxon>
        <taxon>Gemmatimonadia</taxon>
        <taxon>Gemmatimonadales</taxon>
        <taxon>Gemmatimonadaceae</taxon>
        <taxon>Pseudogemmatithrix</taxon>
    </lineage>
</organism>
<dbReference type="AlphaFoldDB" id="A0AA49Q5L5"/>
<feature type="chain" id="PRO_5041359001" evidence="1">
    <location>
        <begin position="19"/>
        <end position="413"/>
    </location>
</feature>
<feature type="signal peptide" evidence="1">
    <location>
        <begin position="1"/>
        <end position="18"/>
    </location>
</feature>
<proteinExistence type="predicted"/>
<evidence type="ECO:0000256" key="1">
    <source>
        <dbReference type="SAM" id="SignalP"/>
    </source>
</evidence>
<dbReference type="PROSITE" id="PS51257">
    <property type="entry name" value="PROKAR_LIPOPROTEIN"/>
    <property type="match status" value="1"/>
</dbReference>
<dbReference type="EMBL" id="CP130612">
    <property type="protein sequence ID" value="WKW13363.1"/>
    <property type="molecule type" value="Genomic_DNA"/>
</dbReference>
<accession>A0AA49Q5L5</accession>
<evidence type="ECO:0000313" key="3">
    <source>
        <dbReference type="EMBL" id="WKW16270.1"/>
    </source>
</evidence>
<dbReference type="Proteomes" id="UP001229955">
    <property type="component" value="Chromosome"/>
</dbReference>
<dbReference type="CDD" id="cd15482">
    <property type="entry name" value="Sialidase_non-viral"/>
    <property type="match status" value="1"/>
</dbReference>
<gene>
    <name evidence="2" type="ORF">Strain138_002681</name>
    <name evidence="3" type="ORF">Strain318_002681</name>
</gene>
<dbReference type="Gene3D" id="2.120.10.10">
    <property type="match status" value="2"/>
</dbReference>
<dbReference type="SUPFAM" id="SSF50939">
    <property type="entry name" value="Sialidases"/>
    <property type="match status" value="1"/>
</dbReference>
<evidence type="ECO:0000313" key="4">
    <source>
        <dbReference type="Proteomes" id="UP001229955"/>
    </source>
</evidence>
<evidence type="ECO:0000313" key="2">
    <source>
        <dbReference type="EMBL" id="WKW13363.1"/>
    </source>
</evidence>
<accession>A0AA49K1M9</accession>
<keyword evidence="1" id="KW-0732">Signal</keyword>
<dbReference type="RefSeq" id="WP_367886221.1">
    <property type="nucleotide sequence ID" value="NZ_CP130612.1"/>
</dbReference>
<dbReference type="EMBL" id="CP130613">
    <property type="protein sequence ID" value="WKW16270.1"/>
    <property type="molecule type" value="Genomic_DNA"/>
</dbReference>
<protein>
    <submittedName>
        <fullName evidence="2">Sialidase family protein</fullName>
    </submittedName>
</protein>